<dbReference type="GO" id="GO:0016787">
    <property type="term" value="F:hydrolase activity"/>
    <property type="evidence" value="ECO:0007669"/>
    <property type="project" value="UniProtKB-KW"/>
</dbReference>
<evidence type="ECO:0000256" key="1">
    <source>
        <dbReference type="SAM" id="SignalP"/>
    </source>
</evidence>
<accession>A0A7W6GLS0</accession>
<evidence type="ECO:0000313" key="3">
    <source>
        <dbReference type="Proteomes" id="UP000574761"/>
    </source>
</evidence>
<dbReference type="CDD" id="cd01427">
    <property type="entry name" value="HAD_like"/>
    <property type="match status" value="1"/>
</dbReference>
<name>A0A7W6GLS0_9HYPH</name>
<dbReference type="RefSeq" id="WP_183807763.1">
    <property type="nucleotide sequence ID" value="NZ_JACIEE010000012.1"/>
</dbReference>
<dbReference type="Pfam" id="PF12710">
    <property type="entry name" value="HAD"/>
    <property type="match status" value="1"/>
</dbReference>
<keyword evidence="2" id="KW-0378">Hydrolase</keyword>
<dbReference type="AlphaFoldDB" id="A0A7W6GLS0"/>
<keyword evidence="3" id="KW-1185">Reference proteome</keyword>
<evidence type="ECO:0000313" key="2">
    <source>
        <dbReference type="EMBL" id="MBB3979518.1"/>
    </source>
</evidence>
<gene>
    <name evidence="2" type="ORF">GGQ64_004762</name>
</gene>
<protein>
    <submittedName>
        <fullName evidence="2">Phosphoglycolate phosphatase-like HAD superfamily hydrolase</fullName>
    </submittedName>
</protein>
<comment type="caution">
    <text evidence="2">The sequence shown here is derived from an EMBL/GenBank/DDBJ whole genome shotgun (WGS) entry which is preliminary data.</text>
</comment>
<dbReference type="InterPro" id="IPR036412">
    <property type="entry name" value="HAD-like_sf"/>
</dbReference>
<dbReference type="SUPFAM" id="SSF56784">
    <property type="entry name" value="HAD-like"/>
    <property type="match status" value="1"/>
</dbReference>
<feature type="chain" id="PRO_5031530422" evidence="1">
    <location>
        <begin position="29"/>
        <end position="340"/>
    </location>
</feature>
<dbReference type="InterPro" id="IPR023214">
    <property type="entry name" value="HAD_sf"/>
</dbReference>
<reference evidence="2 3" key="1">
    <citation type="submission" date="2020-08" db="EMBL/GenBank/DDBJ databases">
        <title>Genomic Encyclopedia of Type Strains, Phase IV (KMG-IV): sequencing the most valuable type-strain genomes for metagenomic binning, comparative biology and taxonomic classification.</title>
        <authorList>
            <person name="Goeker M."/>
        </authorList>
    </citation>
    <scope>NUCLEOTIDE SEQUENCE [LARGE SCALE GENOMIC DNA]</scope>
    <source>
        <strain evidence="2 3">DSM 100211</strain>
    </source>
</reference>
<feature type="signal peptide" evidence="1">
    <location>
        <begin position="1"/>
        <end position="28"/>
    </location>
</feature>
<dbReference type="Gene3D" id="3.40.50.1000">
    <property type="entry name" value="HAD superfamily/HAD-like"/>
    <property type="match status" value="1"/>
</dbReference>
<sequence length="340" mass="37539">MLSKSVFQNLIGLSLGLCVSFASSMAQAQNDPLPSWNDTVTKQAIVEFVEATTDETKQTFVAPEARIATFDQDGTLWVEHPMYSQVIYCLDRVPALVEAKPELKDVEPFKTVLTGDREAIAKLPMAELEKLLAATLSGMTVDEFQAEVGKWMASAKDPRWKRPYTALTYQPMQEFLGYLRANGFKTYIVTGGGQDFVRVYSQSTYGIPPEQVVGTAGGTTYGYAKDGKPALTKDPKLLLNDNNAGKPEGIHLMVGRRPLIAFGNSTGDKEMLEYTEAGDGPRLSALVLHDDADREYAYGPAKGLPDTKVGTFTQELYDEAMKNGWVVISMKDDWKRMFAD</sequence>
<organism evidence="2 3">
    <name type="scientific">Mycoplana azooxidifex</name>
    <dbReference type="NCBI Taxonomy" id="1636188"/>
    <lineage>
        <taxon>Bacteria</taxon>
        <taxon>Pseudomonadati</taxon>
        <taxon>Pseudomonadota</taxon>
        <taxon>Alphaproteobacteria</taxon>
        <taxon>Hyphomicrobiales</taxon>
        <taxon>Rhizobiaceae</taxon>
        <taxon>Mycoplana</taxon>
    </lineage>
</organism>
<keyword evidence="1" id="KW-0732">Signal</keyword>
<proteinExistence type="predicted"/>
<dbReference type="Proteomes" id="UP000574761">
    <property type="component" value="Unassembled WGS sequence"/>
</dbReference>
<dbReference type="EMBL" id="JACIEE010000012">
    <property type="protein sequence ID" value="MBB3979518.1"/>
    <property type="molecule type" value="Genomic_DNA"/>
</dbReference>